<accession>A0AAN4VWC4</accession>
<feature type="domain" description="Cyclic nucleotide-binding" evidence="4">
    <location>
        <begin position="1"/>
        <end position="123"/>
    </location>
</feature>
<keyword evidence="7" id="KW-1185">Reference proteome</keyword>
<dbReference type="Pfam" id="PF00027">
    <property type="entry name" value="cNMP_binding"/>
    <property type="match status" value="1"/>
</dbReference>
<proteinExistence type="predicted"/>
<evidence type="ECO:0000256" key="2">
    <source>
        <dbReference type="ARBA" id="ARBA00023125"/>
    </source>
</evidence>
<dbReference type="Pfam" id="PF13545">
    <property type="entry name" value="HTH_Crp_2"/>
    <property type="match status" value="1"/>
</dbReference>
<dbReference type="CDD" id="cd00092">
    <property type="entry name" value="HTH_CRP"/>
    <property type="match status" value="1"/>
</dbReference>
<evidence type="ECO:0000313" key="6">
    <source>
        <dbReference type="EMBL" id="GJM59495.1"/>
    </source>
</evidence>
<dbReference type="AlphaFoldDB" id="A0AAN4VWC4"/>
<keyword evidence="2" id="KW-0238">DNA-binding</keyword>
<dbReference type="InterPro" id="IPR018490">
    <property type="entry name" value="cNMP-bd_dom_sf"/>
</dbReference>
<dbReference type="GO" id="GO:0003700">
    <property type="term" value="F:DNA-binding transcription factor activity"/>
    <property type="evidence" value="ECO:0007669"/>
    <property type="project" value="TreeGrafter"/>
</dbReference>
<evidence type="ECO:0000259" key="5">
    <source>
        <dbReference type="PROSITE" id="PS51063"/>
    </source>
</evidence>
<sequence length="202" mass="23209">MTDVIRELIPENILRENGAQLVEGARGMEIFSEGEAPVFYYQVESGAVKMAHFAEDGREFVQGVFHKGESFGEPAIFGDFPYPSGAFMLEKGRLWKLPSEKLMALLEKRPDLHFKFTRNLSHRLRYKAIMQSENVGAAPQRILRLIEYSMEQAREKKPFLVPLTRQQIADLTGLRVETVIRTIKKLEQKGDLEIADKKVWLK</sequence>
<protein>
    <recommendedName>
        <fullName evidence="8">Crp/Fnr family transcriptional regulator</fullName>
    </recommendedName>
</protein>
<evidence type="ECO:0000256" key="1">
    <source>
        <dbReference type="ARBA" id="ARBA00023015"/>
    </source>
</evidence>
<dbReference type="Proteomes" id="UP001310022">
    <property type="component" value="Unassembled WGS sequence"/>
</dbReference>
<dbReference type="InterPro" id="IPR050397">
    <property type="entry name" value="Env_Response_Regulators"/>
</dbReference>
<dbReference type="GO" id="GO:0003677">
    <property type="term" value="F:DNA binding"/>
    <property type="evidence" value="ECO:0007669"/>
    <property type="project" value="UniProtKB-KW"/>
</dbReference>
<name>A0AAN4VWC4_9BACT</name>
<organism evidence="6 7">
    <name type="scientific">Persicobacter diffluens</name>
    <dbReference type="NCBI Taxonomy" id="981"/>
    <lineage>
        <taxon>Bacteria</taxon>
        <taxon>Pseudomonadati</taxon>
        <taxon>Bacteroidota</taxon>
        <taxon>Cytophagia</taxon>
        <taxon>Cytophagales</taxon>
        <taxon>Persicobacteraceae</taxon>
        <taxon>Persicobacter</taxon>
    </lineage>
</organism>
<dbReference type="EMBL" id="BQKE01000001">
    <property type="protein sequence ID" value="GJM59495.1"/>
    <property type="molecule type" value="Genomic_DNA"/>
</dbReference>
<comment type="caution">
    <text evidence="6">The sequence shown here is derived from an EMBL/GenBank/DDBJ whole genome shotgun (WGS) entry which is preliminary data.</text>
</comment>
<dbReference type="InterPro" id="IPR036390">
    <property type="entry name" value="WH_DNA-bd_sf"/>
</dbReference>
<dbReference type="Gene3D" id="2.60.120.10">
    <property type="entry name" value="Jelly Rolls"/>
    <property type="match status" value="1"/>
</dbReference>
<dbReference type="SUPFAM" id="SSF51206">
    <property type="entry name" value="cAMP-binding domain-like"/>
    <property type="match status" value="1"/>
</dbReference>
<dbReference type="InterPro" id="IPR000595">
    <property type="entry name" value="cNMP-bd_dom"/>
</dbReference>
<dbReference type="PANTHER" id="PTHR24567:SF28">
    <property type="entry name" value="LISTERIOLYSIN REGULATORY PROTEIN"/>
    <property type="match status" value="1"/>
</dbReference>
<keyword evidence="3" id="KW-0804">Transcription</keyword>
<evidence type="ECO:0000313" key="7">
    <source>
        <dbReference type="Proteomes" id="UP001310022"/>
    </source>
</evidence>
<dbReference type="InterPro" id="IPR012318">
    <property type="entry name" value="HTH_CRP"/>
</dbReference>
<feature type="domain" description="HTH crp-type" evidence="5">
    <location>
        <begin position="136"/>
        <end position="202"/>
    </location>
</feature>
<dbReference type="CDD" id="cd00038">
    <property type="entry name" value="CAP_ED"/>
    <property type="match status" value="1"/>
</dbReference>
<dbReference type="PANTHER" id="PTHR24567">
    <property type="entry name" value="CRP FAMILY TRANSCRIPTIONAL REGULATORY PROTEIN"/>
    <property type="match status" value="1"/>
</dbReference>
<dbReference type="SMART" id="SM00419">
    <property type="entry name" value="HTH_CRP"/>
    <property type="match status" value="1"/>
</dbReference>
<gene>
    <name evidence="6" type="ORF">PEDI_00470</name>
</gene>
<evidence type="ECO:0000259" key="4">
    <source>
        <dbReference type="PROSITE" id="PS50042"/>
    </source>
</evidence>
<dbReference type="SUPFAM" id="SSF46785">
    <property type="entry name" value="Winged helix' DNA-binding domain"/>
    <property type="match status" value="1"/>
</dbReference>
<dbReference type="PROSITE" id="PS50042">
    <property type="entry name" value="CNMP_BINDING_3"/>
    <property type="match status" value="1"/>
</dbReference>
<dbReference type="PROSITE" id="PS51063">
    <property type="entry name" value="HTH_CRP_2"/>
    <property type="match status" value="1"/>
</dbReference>
<dbReference type="PRINTS" id="PR00034">
    <property type="entry name" value="HTHCRP"/>
</dbReference>
<evidence type="ECO:0000256" key="3">
    <source>
        <dbReference type="ARBA" id="ARBA00023163"/>
    </source>
</evidence>
<evidence type="ECO:0008006" key="8">
    <source>
        <dbReference type="Google" id="ProtNLM"/>
    </source>
</evidence>
<keyword evidence="1" id="KW-0805">Transcription regulation</keyword>
<dbReference type="GO" id="GO:0005829">
    <property type="term" value="C:cytosol"/>
    <property type="evidence" value="ECO:0007669"/>
    <property type="project" value="TreeGrafter"/>
</dbReference>
<dbReference type="InterPro" id="IPR014710">
    <property type="entry name" value="RmlC-like_jellyroll"/>
</dbReference>
<reference evidence="6 7" key="1">
    <citation type="submission" date="2021-12" db="EMBL/GenBank/DDBJ databases">
        <title>Genome sequencing of bacteria with rrn-lacking chromosome and rrn-plasmid.</title>
        <authorList>
            <person name="Anda M."/>
            <person name="Iwasaki W."/>
        </authorList>
    </citation>
    <scope>NUCLEOTIDE SEQUENCE [LARGE SCALE GENOMIC DNA]</scope>
    <source>
        <strain evidence="6 7">NBRC 15940</strain>
    </source>
</reference>
<dbReference type="SMART" id="SM00100">
    <property type="entry name" value="cNMP"/>
    <property type="match status" value="1"/>
</dbReference>
<dbReference type="RefSeq" id="WP_338235543.1">
    <property type="nucleotide sequence ID" value="NZ_BQKE01000001.1"/>
</dbReference>